<evidence type="ECO:0000313" key="2">
    <source>
        <dbReference type="EMBL" id="GAA5504385.1"/>
    </source>
</evidence>
<evidence type="ECO:0000256" key="1">
    <source>
        <dbReference type="SAM" id="Phobius"/>
    </source>
</evidence>
<keyword evidence="1" id="KW-0812">Transmembrane</keyword>
<protein>
    <recommendedName>
        <fullName evidence="4">DUF4131 domain-containing protein</fullName>
    </recommendedName>
</protein>
<keyword evidence="1" id="KW-1133">Transmembrane helix</keyword>
<name>A0ABP9VIJ3_9DEIO</name>
<dbReference type="EMBL" id="BAABRN010000116">
    <property type="protein sequence ID" value="GAA5504385.1"/>
    <property type="molecule type" value="Genomic_DNA"/>
</dbReference>
<dbReference type="RefSeq" id="WP_353544343.1">
    <property type="nucleotide sequence ID" value="NZ_BAABRN010000116.1"/>
</dbReference>
<gene>
    <name evidence="2" type="ORF">Dxin01_04155</name>
</gene>
<reference evidence="2 3" key="1">
    <citation type="submission" date="2024-02" db="EMBL/GenBank/DDBJ databases">
        <title>Deinococcus xinjiangensis NBRC 107630.</title>
        <authorList>
            <person name="Ichikawa N."/>
            <person name="Katano-Makiyama Y."/>
            <person name="Hidaka K."/>
        </authorList>
    </citation>
    <scope>NUCLEOTIDE SEQUENCE [LARGE SCALE GENOMIC DNA]</scope>
    <source>
        <strain evidence="2 3">NBRC 107630</strain>
    </source>
</reference>
<proteinExistence type="predicted"/>
<keyword evidence="1" id="KW-0472">Membrane</keyword>
<sequence length="224" mass="23407">MSLPSAAPPPQEFPAYRIGEFLPMLLLGWVLGTGLVLLVRFLGQALLTDPCEGRTLLALSMPLLLGPGGLAFTALSWRRPAQAALGLGLVVASFLPGLFLGARDIGALRTIGCAGGYIVLATPGTKSVSSLTLRGGETRELTGRIGGFTPKTHPEVFTLRGEATSPSLTVTLPKTQVKAGESFLVQITAAPNMPLNTFQAGVEARQTVGGKTYIADGLLEINVR</sequence>
<feature type="transmembrane region" description="Helical" evidence="1">
    <location>
        <begin position="83"/>
        <end position="102"/>
    </location>
</feature>
<keyword evidence="3" id="KW-1185">Reference proteome</keyword>
<evidence type="ECO:0000313" key="3">
    <source>
        <dbReference type="Proteomes" id="UP001458946"/>
    </source>
</evidence>
<feature type="transmembrane region" description="Helical" evidence="1">
    <location>
        <begin position="55"/>
        <end position="77"/>
    </location>
</feature>
<organism evidence="2 3">
    <name type="scientific">Deinococcus xinjiangensis</name>
    <dbReference type="NCBI Taxonomy" id="457454"/>
    <lineage>
        <taxon>Bacteria</taxon>
        <taxon>Thermotogati</taxon>
        <taxon>Deinococcota</taxon>
        <taxon>Deinococci</taxon>
        <taxon>Deinococcales</taxon>
        <taxon>Deinococcaceae</taxon>
        <taxon>Deinococcus</taxon>
    </lineage>
</organism>
<dbReference type="Proteomes" id="UP001458946">
    <property type="component" value="Unassembled WGS sequence"/>
</dbReference>
<feature type="transmembrane region" description="Helical" evidence="1">
    <location>
        <begin position="21"/>
        <end position="43"/>
    </location>
</feature>
<accession>A0ABP9VIJ3</accession>
<comment type="caution">
    <text evidence="2">The sequence shown here is derived from an EMBL/GenBank/DDBJ whole genome shotgun (WGS) entry which is preliminary data.</text>
</comment>
<evidence type="ECO:0008006" key="4">
    <source>
        <dbReference type="Google" id="ProtNLM"/>
    </source>
</evidence>